<evidence type="ECO:0000313" key="2">
    <source>
        <dbReference type="EMBL" id="RPB17306.1"/>
    </source>
</evidence>
<feature type="transmembrane region" description="Helical" evidence="1">
    <location>
        <begin position="109"/>
        <end position="128"/>
    </location>
</feature>
<evidence type="ECO:0000256" key="1">
    <source>
        <dbReference type="SAM" id="Phobius"/>
    </source>
</evidence>
<sequence>MAPQVTARFVCYVTLWRRRLSIDFSLRGRRLAQISNLLISQRRNFSLLESDNNDLDDIEYSIERHTPCFDILTFQLFSHSAEKCITFPHHHHPFPALPVPSMPANHPPGIAIVIVWFFSLFFSSRFLFFFEPFLWIMKEDYSTAPKLFPKKRFR</sequence>
<organism evidence="2 3">
    <name type="scientific">Morchella conica CCBAS932</name>
    <dbReference type="NCBI Taxonomy" id="1392247"/>
    <lineage>
        <taxon>Eukaryota</taxon>
        <taxon>Fungi</taxon>
        <taxon>Dikarya</taxon>
        <taxon>Ascomycota</taxon>
        <taxon>Pezizomycotina</taxon>
        <taxon>Pezizomycetes</taxon>
        <taxon>Pezizales</taxon>
        <taxon>Morchellaceae</taxon>
        <taxon>Morchella</taxon>
    </lineage>
</organism>
<keyword evidence="1" id="KW-1133">Transmembrane helix</keyword>
<proteinExistence type="predicted"/>
<protein>
    <submittedName>
        <fullName evidence="2">Uncharacterized protein</fullName>
    </submittedName>
</protein>
<accession>A0A3N4L425</accession>
<dbReference type="InParanoid" id="A0A3N4L425"/>
<name>A0A3N4L425_9PEZI</name>
<dbReference type="Proteomes" id="UP000277580">
    <property type="component" value="Unassembled WGS sequence"/>
</dbReference>
<dbReference type="EMBL" id="ML119106">
    <property type="protein sequence ID" value="RPB17306.1"/>
    <property type="molecule type" value="Genomic_DNA"/>
</dbReference>
<keyword evidence="1" id="KW-0812">Transmembrane</keyword>
<dbReference type="AlphaFoldDB" id="A0A3N4L425"/>
<gene>
    <name evidence="2" type="ORF">P167DRAFT_125542</name>
</gene>
<reference evidence="2 3" key="1">
    <citation type="journal article" date="2018" name="Nat. Ecol. Evol.">
        <title>Pezizomycetes genomes reveal the molecular basis of ectomycorrhizal truffle lifestyle.</title>
        <authorList>
            <person name="Murat C."/>
            <person name="Payen T."/>
            <person name="Noel B."/>
            <person name="Kuo A."/>
            <person name="Morin E."/>
            <person name="Chen J."/>
            <person name="Kohler A."/>
            <person name="Krizsan K."/>
            <person name="Balestrini R."/>
            <person name="Da Silva C."/>
            <person name="Montanini B."/>
            <person name="Hainaut M."/>
            <person name="Levati E."/>
            <person name="Barry K.W."/>
            <person name="Belfiori B."/>
            <person name="Cichocki N."/>
            <person name="Clum A."/>
            <person name="Dockter R.B."/>
            <person name="Fauchery L."/>
            <person name="Guy J."/>
            <person name="Iotti M."/>
            <person name="Le Tacon F."/>
            <person name="Lindquist E.A."/>
            <person name="Lipzen A."/>
            <person name="Malagnac F."/>
            <person name="Mello A."/>
            <person name="Molinier V."/>
            <person name="Miyauchi S."/>
            <person name="Poulain J."/>
            <person name="Riccioni C."/>
            <person name="Rubini A."/>
            <person name="Sitrit Y."/>
            <person name="Splivallo R."/>
            <person name="Traeger S."/>
            <person name="Wang M."/>
            <person name="Zifcakova L."/>
            <person name="Wipf D."/>
            <person name="Zambonelli A."/>
            <person name="Paolocci F."/>
            <person name="Nowrousian M."/>
            <person name="Ottonello S."/>
            <person name="Baldrian P."/>
            <person name="Spatafora J.W."/>
            <person name="Henrissat B."/>
            <person name="Nagy L.G."/>
            <person name="Aury J.M."/>
            <person name="Wincker P."/>
            <person name="Grigoriev I.V."/>
            <person name="Bonfante P."/>
            <person name="Martin F.M."/>
        </authorList>
    </citation>
    <scope>NUCLEOTIDE SEQUENCE [LARGE SCALE GENOMIC DNA]</scope>
    <source>
        <strain evidence="2 3">CCBAS932</strain>
    </source>
</reference>
<keyword evidence="3" id="KW-1185">Reference proteome</keyword>
<evidence type="ECO:0000313" key="3">
    <source>
        <dbReference type="Proteomes" id="UP000277580"/>
    </source>
</evidence>
<keyword evidence="1" id="KW-0472">Membrane</keyword>